<dbReference type="AlphaFoldDB" id="A0A0K9F2E8"/>
<dbReference type="GO" id="GO:0008324">
    <property type="term" value="F:monoatomic cation transmembrane transporter activity"/>
    <property type="evidence" value="ECO:0007669"/>
    <property type="project" value="InterPro"/>
</dbReference>
<evidence type="ECO:0000256" key="7">
    <source>
        <dbReference type="ARBA" id="ARBA00023136"/>
    </source>
</evidence>
<comment type="subcellular location">
    <subcellularLocation>
        <location evidence="1">Cell membrane</location>
        <topology evidence="1">Multi-pass membrane protein</topology>
    </subcellularLocation>
</comment>
<dbReference type="NCBIfam" id="NF009292">
    <property type="entry name" value="PRK12651.1-3"/>
    <property type="match status" value="1"/>
</dbReference>
<dbReference type="Pfam" id="PF01899">
    <property type="entry name" value="MNHE"/>
    <property type="match status" value="1"/>
</dbReference>
<keyword evidence="3" id="KW-0813">Transport</keyword>
<proteinExistence type="inferred from homology"/>
<dbReference type="PATRIC" id="fig|582475.4.peg.4884"/>
<evidence type="ECO:0000256" key="3">
    <source>
        <dbReference type="ARBA" id="ARBA00022449"/>
    </source>
</evidence>
<sequence>MAFQIILNFVLAFVWMFLSSNYTATGFIIGFILGIILLIIMRRFFTTRLYVYRIWAIIKLTILFFKELVLANVQVLRVVLKPKLDMQPAFFAYPTVLTQEWEITLLSSLITLTPGTVVVHVSDDAKTLYVHAIDISDVDEAITAIRDSFEKAILEVSKS</sequence>
<evidence type="ECO:0000256" key="1">
    <source>
        <dbReference type="ARBA" id="ARBA00004651"/>
    </source>
</evidence>
<keyword evidence="7 8" id="KW-0472">Membrane</keyword>
<dbReference type="InterPro" id="IPR002758">
    <property type="entry name" value="Cation_antiport_E"/>
</dbReference>
<dbReference type="PIRSF" id="PIRSF019239">
    <property type="entry name" value="MrpE"/>
    <property type="match status" value="1"/>
</dbReference>
<dbReference type="RefSeq" id="WP_049669149.1">
    <property type="nucleotide sequence ID" value="NZ_LFXJ01000013.1"/>
</dbReference>
<dbReference type="GO" id="GO:0005886">
    <property type="term" value="C:plasma membrane"/>
    <property type="evidence" value="ECO:0007669"/>
    <property type="project" value="UniProtKB-SubCell"/>
</dbReference>
<gene>
    <name evidence="9" type="ORF">ACZ11_24535</name>
</gene>
<evidence type="ECO:0000256" key="6">
    <source>
        <dbReference type="ARBA" id="ARBA00022989"/>
    </source>
</evidence>
<keyword evidence="5 8" id="KW-0812">Transmembrane</keyword>
<evidence type="ECO:0000313" key="10">
    <source>
        <dbReference type="Proteomes" id="UP000037326"/>
    </source>
</evidence>
<protein>
    <submittedName>
        <fullName evidence="9">Monovalent cation/H+ antiporter subunit E</fullName>
    </submittedName>
</protein>
<dbReference type="OrthoDB" id="9800498at2"/>
<evidence type="ECO:0000256" key="5">
    <source>
        <dbReference type="ARBA" id="ARBA00022692"/>
    </source>
</evidence>
<keyword evidence="4" id="KW-1003">Cell membrane</keyword>
<evidence type="ECO:0000256" key="8">
    <source>
        <dbReference type="SAM" id="Phobius"/>
    </source>
</evidence>
<dbReference type="EMBL" id="LFXJ01000013">
    <property type="protein sequence ID" value="KMY28392.1"/>
    <property type="molecule type" value="Genomic_DNA"/>
</dbReference>
<evidence type="ECO:0000256" key="4">
    <source>
        <dbReference type="ARBA" id="ARBA00022475"/>
    </source>
</evidence>
<feature type="transmembrane region" description="Helical" evidence="8">
    <location>
        <begin position="52"/>
        <end position="73"/>
    </location>
</feature>
<dbReference type="GO" id="GO:0015297">
    <property type="term" value="F:antiporter activity"/>
    <property type="evidence" value="ECO:0007669"/>
    <property type="project" value="UniProtKB-KW"/>
</dbReference>
<keyword evidence="3" id="KW-0050">Antiport</keyword>
<dbReference type="PANTHER" id="PTHR34584">
    <property type="entry name" value="NA(+)/H(+) ANTIPORTER SUBUNIT E1"/>
    <property type="match status" value="1"/>
</dbReference>
<organism evidence="9 10">
    <name type="scientific">Lysinibacillus xylanilyticus</name>
    <dbReference type="NCBI Taxonomy" id="582475"/>
    <lineage>
        <taxon>Bacteria</taxon>
        <taxon>Bacillati</taxon>
        <taxon>Bacillota</taxon>
        <taxon>Bacilli</taxon>
        <taxon>Bacillales</taxon>
        <taxon>Bacillaceae</taxon>
        <taxon>Lysinibacillus</taxon>
    </lineage>
</organism>
<dbReference type="GeneID" id="96601362"/>
<evidence type="ECO:0000256" key="2">
    <source>
        <dbReference type="ARBA" id="ARBA00006228"/>
    </source>
</evidence>
<accession>A0A0K9F2E8</accession>
<evidence type="ECO:0000313" key="9">
    <source>
        <dbReference type="EMBL" id="KMY28392.1"/>
    </source>
</evidence>
<comment type="similarity">
    <text evidence="2">Belongs to the CPA3 antiporters (TC 2.A.63) subunit E family.</text>
</comment>
<comment type="caution">
    <text evidence="9">The sequence shown here is derived from an EMBL/GenBank/DDBJ whole genome shotgun (WGS) entry which is preliminary data.</text>
</comment>
<name>A0A0K9F2E8_9BACI</name>
<keyword evidence="6 8" id="KW-1133">Transmembrane helix</keyword>
<feature type="transmembrane region" description="Helical" evidence="8">
    <location>
        <begin position="12"/>
        <end position="40"/>
    </location>
</feature>
<dbReference type="PANTHER" id="PTHR34584:SF1">
    <property type="entry name" value="NA(+)_H(+) ANTIPORTER SUBUNIT E1"/>
    <property type="match status" value="1"/>
</dbReference>
<dbReference type="Proteomes" id="UP000037326">
    <property type="component" value="Unassembled WGS sequence"/>
</dbReference>
<reference evidence="10" key="1">
    <citation type="submission" date="2015-07" db="EMBL/GenBank/DDBJ databases">
        <authorList>
            <consortium name="Consortium for Microbial Forensics and Genomics (microFORGE)"/>
            <person name="Knight B.M."/>
            <person name="Roberts D.P."/>
            <person name="Lin D."/>
            <person name="Hari K."/>
            <person name="Fletcher J."/>
            <person name="Melcher U."/>
            <person name="Blagden T."/>
            <person name="Winegar R.A."/>
        </authorList>
    </citation>
    <scope>NUCLEOTIDE SEQUENCE [LARGE SCALE GENOMIC DNA]</scope>
    <source>
        <strain evidence="10">DSM 23493</strain>
    </source>
</reference>